<dbReference type="AlphaFoldDB" id="A0A2T0A5T4"/>
<evidence type="ECO:0000313" key="3">
    <source>
        <dbReference type="Proteomes" id="UP000239560"/>
    </source>
</evidence>
<accession>A0A2T0A5T4</accession>
<feature type="compositionally biased region" description="Polar residues" evidence="1">
    <location>
        <begin position="57"/>
        <end position="76"/>
    </location>
</feature>
<reference evidence="2 3" key="1">
    <citation type="journal article" date="2018" name="Elife">
        <title>Functional genomics of lipid metabolism in the oleaginous yeast Rhodosporidium toruloides.</title>
        <authorList>
            <person name="Coradetti S.T."/>
            <person name="Pinel D."/>
            <person name="Geiselman G."/>
            <person name="Ito M."/>
            <person name="Mondo S."/>
            <person name="Reilly M.C."/>
            <person name="Cheng Y.F."/>
            <person name="Bauer S."/>
            <person name="Grigoriev I."/>
            <person name="Gladden J.M."/>
            <person name="Simmons B.A."/>
            <person name="Brem R."/>
            <person name="Arkin A.P."/>
            <person name="Skerker J.M."/>
        </authorList>
    </citation>
    <scope>NUCLEOTIDE SEQUENCE [LARGE SCALE GENOMIC DNA]</scope>
    <source>
        <strain evidence="2 3">NBRC 0880</strain>
    </source>
</reference>
<comment type="caution">
    <text evidence="2">The sequence shown here is derived from an EMBL/GenBank/DDBJ whole genome shotgun (WGS) entry which is preliminary data.</text>
</comment>
<feature type="compositionally biased region" description="Basic and acidic residues" evidence="1">
    <location>
        <begin position="196"/>
        <end position="207"/>
    </location>
</feature>
<dbReference type="EMBL" id="LCTV02000008">
    <property type="protein sequence ID" value="PRQ73379.1"/>
    <property type="molecule type" value="Genomic_DNA"/>
</dbReference>
<organism evidence="2 3">
    <name type="scientific">Rhodotorula toruloides</name>
    <name type="common">Yeast</name>
    <name type="synonym">Rhodosporidium toruloides</name>
    <dbReference type="NCBI Taxonomy" id="5286"/>
    <lineage>
        <taxon>Eukaryota</taxon>
        <taxon>Fungi</taxon>
        <taxon>Dikarya</taxon>
        <taxon>Basidiomycota</taxon>
        <taxon>Pucciniomycotina</taxon>
        <taxon>Microbotryomycetes</taxon>
        <taxon>Sporidiobolales</taxon>
        <taxon>Sporidiobolaceae</taxon>
        <taxon>Rhodotorula</taxon>
    </lineage>
</organism>
<protein>
    <submittedName>
        <fullName evidence="2">Uncharacterized protein</fullName>
    </submittedName>
</protein>
<sequence>MSSQQHPPIDASSPSTIPDDPSPHHASQPPSSSPSSANAPSNPSQAAQQPLGGAANGETSVANHPSSPSSDLPNGVSSASNPSLTASSQPNGERTPSSASSARPTAPSRSMSYKAEGDIWGSSRASNAFSGAGDDAAQRTTRAASDGAVLSTGFGGPGSLAFVPSGEPSRAAGGISSRLSSLGSEDSGSSNNDEQAFFRDYQRRSLEHSASQRLSTAKSFASPPLASARLGPGATSPFFQPPSFLSTTSATASGLTSSASNTPASSIPLPLLSPTSTSPPSSLAPPSVASSMMSATSNSVAGSPRMSESAAR</sequence>
<feature type="compositionally biased region" description="Low complexity" evidence="1">
    <location>
        <begin position="77"/>
        <end position="110"/>
    </location>
</feature>
<feature type="compositionally biased region" description="Low complexity" evidence="1">
    <location>
        <begin position="169"/>
        <end position="194"/>
    </location>
</feature>
<feature type="region of interest" description="Disordered" evidence="1">
    <location>
        <begin position="1"/>
        <end position="312"/>
    </location>
</feature>
<feature type="compositionally biased region" description="Low complexity" evidence="1">
    <location>
        <begin position="7"/>
        <end position="50"/>
    </location>
</feature>
<name>A0A2T0A5T4_RHOTO</name>
<evidence type="ECO:0000313" key="2">
    <source>
        <dbReference type="EMBL" id="PRQ73379.1"/>
    </source>
</evidence>
<dbReference type="Proteomes" id="UP000239560">
    <property type="component" value="Unassembled WGS sequence"/>
</dbReference>
<feature type="compositionally biased region" description="Polar residues" evidence="1">
    <location>
        <begin position="208"/>
        <end position="219"/>
    </location>
</feature>
<gene>
    <name evidence="2" type="ORF">AAT19DRAFT_16132</name>
</gene>
<proteinExistence type="predicted"/>
<feature type="compositionally biased region" description="Low complexity" evidence="1">
    <location>
        <begin position="243"/>
        <end position="297"/>
    </location>
</feature>
<evidence type="ECO:0000256" key="1">
    <source>
        <dbReference type="SAM" id="MobiDB-lite"/>
    </source>
</evidence>
<dbReference type="OrthoDB" id="446113at2759"/>